<name>A0A9D1FK80_9BACT</name>
<sequence>MANSAVFKKLFFILTLVFTVFVFVPVSFAEDEIPKAQSENQKYAQIYDNLPEPDFSYIFNLDPYQTQDYTTYMYAPYPLFRTGIRFVFKNTVIQPGYYLLTPRERDGKWYVLFKTNGKVQHIIPVYKKELVDPMFYKMYVPERKLTLWQSICKKSSDTVGKIFKKTQRMPAPKSYIDVNELGSDYWQIVLYYGESKYCMIFMR</sequence>
<comment type="caution">
    <text evidence="1">The sequence shown here is derived from an EMBL/GenBank/DDBJ whole genome shotgun (WGS) entry which is preliminary data.</text>
</comment>
<accession>A0A9D1FK80</accession>
<dbReference type="AlphaFoldDB" id="A0A9D1FK80"/>
<organism evidence="1 2">
    <name type="scientific">Candidatus Galligastranaerophilus intestinavium</name>
    <dbReference type="NCBI Taxonomy" id="2840836"/>
    <lineage>
        <taxon>Bacteria</taxon>
        <taxon>Candidatus Galligastranaerophilus</taxon>
    </lineage>
</organism>
<gene>
    <name evidence="1" type="ORF">IAA86_06900</name>
</gene>
<evidence type="ECO:0000313" key="2">
    <source>
        <dbReference type="Proteomes" id="UP000886865"/>
    </source>
</evidence>
<dbReference type="Proteomes" id="UP000886865">
    <property type="component" value="Unassembled WGS sequence"/>
</dbReference>
<reference evidence="1" key="2">
    <citation type="journal article" date="2021" name="PeerJ">
        <title>Extensive microbial diversity within the chicken gut microbiome revealed by metagenomics and culture.</title>
        <authorList>
            <person name="Gilroy R."/>
            <person name="Ravi A."/>
            <person name="Getino M."/>
            <person name="Pursley I."/>
            <person name="Horton D.L."/>
            <person name="Alikhan N.F."/>
            <person name="Baker D."/>
            <person name="Gharbi K."/>
            <person name="Hall N."/>
            <person name="Watson M."/>
            <person name="Adriaenssens E.M."/>
            <person name="Foster-Nyarko E."/>
            <person name="Jarju S."/>
            <person name="Secka A."/>
            <person name="Antonio M."/>
            <person name="Oren A."/>
            <person name="Chaudhuri R.R."/>
            <person name="La Ragione R."/>
            <person name="Hildebrand F."/>
            <person name="Pallen M.J."/>
        </authorList>
    </citation>
    <scope>NUCLEOTIDE SEQUENCE</scope>
    <source>
        <strain evidence="1">CHK152-2871</strain>
    </source>
</reference>
<dbReference type="EMBL" id="DVJQ01000058">
    <property type="protein sequence ID" value="HIS74730.1"/>
    <property type="molecule type" value="Genomic_DNA"/>
</dbReference>
<evidence type="ECO:0000313" key="1">
    <source>
        <dbReference type="EMBL" id="HIS74730.1"/>
    </source>
</evidence>
<proteinExistence type="predicted"/>
<protein>
    <submittedName>
        <fullName evidence="1">Uncharacterized protein</fullName>
    </submittedName>
</protein>
<reference evidence="1" key="1">
    <citation type="submission" date="2020-10" db="EMBL/GenBank/DDBJ databases">
        <authorList>
            <person name="Gilroy R."/>
        </authorList>
    </citation>
    <scope>NUCLEOTIDE SEQUENCE</scope>
    <source>
        <strain evidence="1">CHK152-2871</strain>
    </source>
</reference>